<reference evidence="5" key="1">
    <citation type="journal article" date="2023" name="Arch. Microbiol.">
        <title>Desulfoferula mesophilus gen. nov. sp. nov., a mesophilic sulfate-reducing bacterium isolated from a brackish lake sediment.</title>
        <authorList>
            <person name="Watanabe T."/>
            <person name="Yabe T."/>
            <person name="Tsuji J.M."/>
            <person name="Fukui M."/>
        </authorList>
    </citation>
    <scope>NUCLEOTIDE SEQUENCE [LARGE SCALE GENOMIC DNA]</scope>
    <source>
        <strain evidence="5">12FAK</strain>
    </source>
</reference>
<protein>
    <submittedName>
        <fullName evidence="4">ATP-dependent acyl-CoA ligase</fullName>
    </submittedName>
</protein>
<evidence type="ECO:0000259" key="2">
    <source>
        <dbReference type="Pfam" id="PF00501"/>
    </source>
</evidence>
<dbReference type="RefSeq" id="WP_338601466.1">
    <property type="nucleotide sequence ID" value="NZ_AP028679.1"/>
</dbReference>
<dbReference type="Proteomes" id="UP001366166">
    <property type="component" value="Chromosome"/>
</dbReference>
<accession>A0AAU9EQG6</accession>
<dbReference type="InterPro" id="IPR045851">
    <property type="entry name" value="AMP-bd_C_sf"/>
</dbReference>
<dbReference type="InterPro" id="IPR042099">
    <property type="entry name" value="ANL_N_sf"/>
</dbReference>
<feature type="region of interest" description="Disordered" evidence="1">
    <location>
        <begin position="507"/>
        <end position="527"/>
    </location>
</feature>
<proteinExistence type="predicted"/>
<feature type="domain" description="AMP-dependent synthetase/ligase" evidence="2">
    <location>
        <begin position="9"/>
        <end position="371"/>
    </location>
</feature>
<dbReference type="EMBL" id="AP028679">
    <property type="protein sequence ID" value="BEQ16106.1"/>
    <property type="molecule type" value="Genomic_DNA"/>
</dbReference>
<dbReference type="Gene3D" id="3.30.300.30">
    <property type="match status" value="1"/>
</dbReference>
<organism evidence="4 5">
    <name type="scientific">Desulfoferula mesophila</name>
    <dbReference type="NCBI Taxonomy" id="3058419"/>
    <lineage>
        <taxon>Bacteria</taxon>
        <taxon>Pseudomonadati</taxon>
        <taxon>Thermodesulfobacteriota</taxon>
        <taxon>Desulfarculia</taxon>
        <taxon>Desulfarculales</taxon>
        <taxon>Desulfarculaceae</taxon>
        <taxon>Desulfoferula</taxon>
    </lineage>
</organism>
<keyword evidence="5" id="KW-1185">Reference proteome</keyword>
<dbReference type="InterPro" id="IPR000873">
    <property type="entry name" value="AMP-dep_synth/lig_dom"/>
</dbReference>
<dbReference type="SUPFAM" id="SSF56801">
    <property type="entry name" value="Acetyl-CoA synthetase-like"/>
    <property type="match status" value="1"/>
</dbReference>
<dbReference type="PANTHER" id="PTHR43767:SF1">
    <property type="entry name" value="NONRIBOSOMAL PEPTIDE SYNTHASE PES1 (EUROFUNG)-RELATED"/>
    <property type="match status" value="1"/>
</dbReference>
<evidence type="ECO:0000313" key="5">
    <source>
        <dbReference type="Proteomes" id="UP001366166"/>
    </source>
</evidence>
<dbReference type="Pfam" id="PF13193">
    <property type="entry name" value="AMP-binding_C"/>
    <property type="match status" value="1"/>
</dbReference>
<dbReference type="PANTHER" id="PTHR43767">
    <property type="entry name" value="LONG-CHAIN-FATTY-ACID--COA LIGASE"/>
    <property type="match status" value="1"/>
</dbReference>
<dbReference type="KEGG" id="dmp:FAK_31720"/>
<evidence type="ECO:0000256" key="1">
    <source>
        <dbReference type="SAM" id="MobiDB-lite"/>
    </source>
</evidence>
<keyword evidence="4" id="KW-0436">Ligase</keyword>
<dbReference type="GO" id="GO:0016878">
    <property type="term" value="F:acid-thiol ligase activity"/>
    <property type="evidence" value="ECO:0007669"/>
    <property type="project" value="UniProtKB-ARBA"/>
</dbReference>
<sequence>MRNLRELMETRAAELGSKEYLVFGDKTYSFAQMDRRVNQAAQGLRALGLGPGDKAAMLVGNSPEFIWLWWAILKLGAVLVPVNLRLTASEAAYILNHSETKVVLLGDQSLPLLEELRAQCPGVAHWLGVGLGPGGGLAASEDFYSLPAEPPPPLELGLEDPAGILYTSGTTGFPKGVVHSHGNYLATAASFARTCGLGPGDRLLTANPLFHVNAQFYSCLGTWYRGATFILAEKFSASRMWGWAREHRANKMVMLLALTTILYNRPPQDDDADNPVELVVAGGAPKGHYADFERRFGVKLQTLYSLSEAPLALMGVLDQPVRDGSVGVPMVPDWPGLTNEVAVVDEQDRPLPPGQTGQIVLRSQALMREYFKDPQATAEALKGGWLHTGDRGRMDEDGWVYFLGRGKDVIRKKGENVGAVEVENALAASELVVEAAVLGVMPPDAAGEEEIMAFVVRSPGADPGWQALIAHCQEVLADFKVPRFWLAVEELPKNAMNRVVKNRLRQREDLENTSGTYDRQKDKEAPA</sequence>
<feature type="compositionally biased region" description="Basic and acidic residues" evidence="1">
    <location>
        <begin position="518"/>
        <end position="527"/>
    </location>
</feature>
<dbReference type="InterPro" id="IPR020845">
    <property type="entry name" value="AMP-binding_CS"/>
</dbReference>
<dbReference type="Pfam" id="PF00501">
    <property type="entry name" value="AMP-binding"/>
    <property type="match status" value="1"/>
</dbReference>
<evidence type="ECO:0000313" key="4">
    <source>
        <dbReference type="EMBL" id="BEQ16106.1"/>
    </source>
</evidence>
<dbReference type="InterPro" id="IPR025110">
    <property type="entry name" value="AMP-bd_C"/>
</dbReference>
<evidence type="ECO:0000259" key="3">
    <source>
        <dbReference type="Pfam" id="PF13193"/>
    </source>
</evidence>
<gene>
    <name evidence="4" type="ORF">FAK_31720</name>
</gene>
<dbReference type="InterPro" id="IPR050237">
    <property type="entry name" value="ATP-dep_AMP-bd_enzyme"/>
</dbReference>
<feature type="domain" description="AMP-binding enzyme C-terminal" evidence="3">
    <location>
        <begin position="421"/>
        <end position="495"/>
    </location>
</feature>
<name>A0AAU9EQG6_9BACT</name>
<dbReference type="AlphaFoldDB" id="A0AAU9EQG6"/>
<dbReference type="Gene3D" id="3.40.50.12780">
    <property type="entry name" value="N-terminal domain of ligase-like"/>
    <property type="match status" value="1"/>
</dbReference>
<dbReference type="PROSITE" id="PS00455">
    <property type="entry name" value="AMP_BINDING"/>
    <property type="match status" value="1"/>
</dbReference>